<dbReference type="Gene3D" id="2.20.28.100">
    <property type="entry name" value="Desulphoferrodoxin, N-terminal domain"/>
    <property type="match status" value="1"/>
</dbReference>
<organism evidence="1 2">
    <name type="scientific">Desulfatibacillum alkenivorans DSM 16219</name>
    <dbReference type="NCBI Taxonomy" id="1121393"/>
    <lineage>
        <taxon>Bacteria</taxon>
        <taxon>Pseudomonadati</taxon>
        <taxon>Thermodesulfobacteriota</taxon>
        <taxon>Desulfobacteria</taxon>
        <taxon>Desulfobacterales</taxon>
        <taxon>Desulfatibacillaceae</taxon>
        <taxon>Desulfatibacillum</taxon>
    </lineage>
</organism>
<dbReference type="InterPro" id="IPR038094">
    <property type="entry name" value="Desulfoferrodoxin_N_sf"/>
</dbReference>
<name>A0A1M6UYM7_9BACT</name>
<proteinExistence type="predicted"/>
<sequence length="66" mass="7497">MAEKATYKCSECGGYLHMDQAPEETPECCARPMIKEQPVCTKQTTAEHYRLNDDNEPCDDAREGTR</sequence>
<accession>A0A1M6UYM7</accession>
<evidence type="ECO:0000313" key="1">
    <source>
        <dbReference type="EMBL" id="SHK74313.1"/>
    </source>
</evidence>
<keyword evidence="2" id="KW-1185">Reference proteome</keyword>
<protein>
    <recommendedName>
        <fullName evidence="3">Desulfoferrodoxin N-terminal domain-containing protein</fullName>
    </recommendedName>
</protein>
<dbReference type="EMBL" id="FQZU01000032">
    <property type="protein sequence ID" value="SHK74313.1"/>
    <property type="molecule type" value="Genomic_DNA"/>
</dbReference>
<dbReference type="OrthoDB" id="370924at2"/>
<dbReference type="RefSeq" id="WP_073478041.1">
    <property type="nucleotide sequence ID" value="NZ_FQZU01000032.1"/>
</dbReference>
<dbReference type="AlphaFoldDB" id="A0A1M6UYM7"/>
<dbReference type="Proteomes" id="UP000183994">
    <property type="component" value="Unassembled WGS sequence"/>
</dbReference>
<gene>
    <name evidence="1" type="ORF">SAMN02745216_04012</name>
</gene>
<evidence type="ECO:0000313" key="2">
    <source>
        <dbReference type="Proteomes" id="UP000183994"/>
    </source>
</evidence>
<reference evidence="2" key="1">
    <citation type="submission" date="2016-11" db="EMBL/GenBank/DDBJ databases">
        <authorList>
            <person name="Varghese N."/>
            <person name="Submissions S."/>
        </authorList>
    </citation>
    <scope>NUCLEOTIDE SEQUENCE [LARGE SCALE GENOMIC DNA]</scope>
    <source>
        <strain evidence="2">DSM 16219</strain>
    </source>
</reference>
<evidence type="ECO:0008006" key="3">
    <source>
        <dbReference type="Google" id="ProtNLM"/>
    </source>
</evidence>